<feature type="signal peptide" evidence="1">
    <location>
        <begin position="1"/>
        <end position="19"/>
    </location>
</feature>
<reference evidence="2 3" key="1">
    <citation type="journal article" date="2020" name="BMC Genomics">
        <title>Correction to: Identification and distribution of gene clusters required for synthesis of sphingolipid metabolism inhibitors in diverse species of the filamentous fungus Fusarium.</title>
        <authorList>
            <person name="Kim H.S."/>
            <person name="Lohmar J.M."/>
            <person name="Busman M."/>
            <person name="Brown D.W."/>
            <person name="Naumann T.A."/>
            <person name="Divon H.H."/>
            <person name="Lysoe E."/>
            <person name="Uhlig S."/>
            <person name="Proctor R.H."/>
        </authorList>
    </citation>
    <scope>NUCLEOTIDE SEQUENCE [LARGE SCALE GENOMIC DNA]</scope>
    <source>
        <strain evidence="2 3">NRRL 25214</strain>
    </source>
</reference>
<name>A0A8H4ZJR8_9HYPO</name>
<evidence type="ECO:0000313" key="3">
    <source>
        <dbReference type="Proteomes" id="UP000573603"/>
    </source>
</evidence>
<feature type="chain" id="PRO_5034240238" evidence="1">
    <location>
        <begin position="20"/>
        <end position="107"/>
    </location>
</feature>
<dbReference type="AlphaFoldDB" id="A0A8H4ZJR8"/>
<protein>
    <submittedName>
        <fullName evidence="2">Uncharacterized protein</fullName>
    </submittedName>
</protein>
<accession>A0A8H4ZJR8</accession>
<proteinExistence type="predicted"/>
<dbReference type="Proteomes" id="UP000573603">
    <property type="component" value="Unassembled WGS sequence"/>
</dbReference>
<organism evidence="2 3">
    <name type="scientific">Fusarium anthophilum</name>
    <dbReference type="NCBI Taxonomy" id="48485"/>
    <lineage>
        <taxon>Eukaryota</taxon>
        <taxon>Fungi</taxon>
        <taxon>Dikarya</taxon>
        <taxon>Ascomycota</taxon>
        <taxon>Pezizomycotina</taxon>
        <taxon>Sordariomycetes</taxon>
        <taxon>Hypocreomycetidae</taxon>
        <taxon>Hypocreales</taxon>
        <taxon>Nectriaceae</taxon>
        <taxon>Fusarium</taxon>
        <taxon>Fusarium fujikuroi species complex</taxon>
    </lineage>
</organism>
<evidence type="ECO:0000256" key="1">
    <source>
        <dbReference type="SAM" id="SignalP"/>
    </source>
</evidence>
<evidence type="ECO:0000313" key="2">
    <source>
        <dbReference type="EMBL" id="KAF5247345.1"/>
    </source>
</evidence>
<keyword evidence="1" id="KW-0732">Signal</keyword>
<gene>
    <name evidence="2" type="ORF">FANTH_6436</name>
</gene>
<sequence>MSAIKSIILSSLLLGAAQAKDHSTHNCCINWSTVKGSNYNGWGVNWGLTHIACNNYPSSAAKWSGTTCDEQYNGAISGSKFMSQCQDAGVASGYTRDQIGAGYRGTC</sequence>
<dbReference type="EMBL" id="JABEVY010000141">
    <property type="protein sequence ID" value="KAF5247345.1"/>
    <property type="molecule type" value="Genomic_DNA"/>
</dbReference>
<keyword evidence="3" id="KW-1185">Reference proteome</keyword>
<comment type="caution">
    <text evidence="2">The sequence shown here is derived from an EMBL/GenBank/DDBJ whole genome shotgun (WGS) entry which is preliminary data.</text>
</comment>